<evidence type="ECO:0000313" key="1">
    <source>
        <dbReference type="EMBL" id="CAG8592215.1"/>
    </source>
</evidence>
<name>A0A9N9C7R5_9GLOM</name>
<dbReference type="AlphaFoldDB" id="A0A9N9C7R5"/>
<comment type="caution">
    <text evidence="1">The sequence shown here is derived from an EMBL/GenBank/DDBJ whole genome shotgun (WGS) entry which is preliminary data.</text>
</comment>
<reference evidence="1" key="1">
    <citation type="submission" date="2021-06" db="EMBL/GenBank/DDBJ databases">
        <authorList>
            <person name="Kallberg Y."/>
            <person name="Tangrot J."/>
            <person name="Rosling A."/>
        </authorList>
    </citation>
    <scope>NUCLEOTIDE SEQUENCE</scope>
    <source>
        <strain evidence="1">MA453B</strain>
    </source>
</reference>
<organism evidence="1 2">
    <name type="scientific">Dentiscutata erythropus</name>
    <dbReference type="NCBI Taxonomy" id="1348616"/>
    <lineage>
        <taxon>Eukaryota</taxon>
        <taxon>Fungi</taxon>
        <taxon>Fungi incertae sedis</taxon>
        <taxon>Mucoromycota</taxon>
        <taxon>Glomeromycotina</taxon>
        <taxon>Glomeromycetes</taxon>
        <taxon>Diversisporales</taxon>
        <taxon>Gigasporaceae</taxon>
        <taxon>Dentiscutata</taxon>
    </lineage>
</organism>
<dbReference type="EMBL" id="CAJVPY010003450">
    <property type="protein sequence ID" value="CAG8592215.1"/>
    <property type="molecule type" value="Genomic_DNA"/>
</dbReference>
<dbReference type="OrthoDB" id="2445215at2759"/>
<dbReference type="Proteomes" id="UP000789405">
    <property type="component" value="Unassembled WGS sequence"/>
</dbReference>
<gene>
    <name evidence="1" type="ORF">DERYTH_LOCUS7220</name>
</gene>
<proteinExistence type="predicted"/>
<evidence type="ECO:0000313" key="2">
    <source>
        <dbReference type="Proteomes" id="UP000789405"/>
    </source>
</evidence>
<sequence>MLSETIPWKYNTINRSEDMMHILLIVNTLELFKKCLGEFLPIDLDHNRSDPGRLGK</sequence>
<accession>A0A9N9C7R5</accession>
<protein>
    <submittedName>
        <fullName evidence="1">28855_t:CDS:1</fullName>
    </submittedName>
</protein>
<keyword evidence="2" id="KW-1185">Reference proteome</keyword>